<dbReference type="PANTHER" id="PTHR36511:SF4">
    <property type="entry name" value="ANTITOXIN MQSA"/>
    <property type="match status" value="1"/>
</dbReference>
<keyword evidence="6" id="KW-1185">Reference proteome</keyword>
<reference evidence="5 6" key="1">
    <citation type="submission" date="2023-07" db="EMBL/GenBank/DDBJ databases">
        <title>Novel species of Thermanaerothrix with wide hydrolytic capabilities.</title>
        <authorList>
            <person name="Zayulina K.S."/>
            <person name="Podosokorskaya O.A."/>
            <person name="Elcheninov A.G."/>
        </authorList>
    </citation>
    <scope>NUCLEOTIDE SEQUENCE [LARGE SCALE GENOMIC DNA]</scope>
    <source>
        <strain evidence="5 6">4228-RoL</strain>
    </source>
</reference>
<keyword evidence="1" id="KW-0805">Transcription regulation</keyword>
<dbReference type="Pfam" id="PF01381">
    <property type="entry name" value="HTH_3"/>
    <property type="match status" value="1"/>
</dbReference>
<dbReference type="RefSeq" id="WP_315623043.1">
    <property type="nucleotide sequence ID" value="NZ_JAUHMF010000001.1"/>
</dbReference>
<keyword evidence="2" id="KW-0238">DNA-binding</keyword>
<organism evidence="5 6">
    <name type="scientific">Thermanaerothrix solaris</name>
    <dbReference type="NCBI Taxonomy" id="3058434"/>
    <lineage>
        <taxon>Bacteria</taxon>
        <taxon>Bacillati</taxon>
        <taxon>Chloroflexota</taxon>
        <taxon>Anaerolineae</taxon>
        <taxon>Anaerolineales</taxon>
        <taxon>Anaerolineaceae</taxon>
        <taxon>Thermanaerothrix</taxon>
    </lineage>
</organism>
<dbReference type="Gene3D" id="1.10.260.40">
    <property type="entry name" value="lambda repressor-like DNA-binding domains"/>
    <property type="match status" value="1"/>
</dbReference>
<dbReference type="PANTHER" id="PTHR36511">
    <property type="entry name" value="MERR FAMILY BACTERIAL REGULATORY PROTEIN"/>
    <property type="match status" value="1"/>
</dbReference>
<evidence type="ECO:0000313" key="6">
    <source>
        <dbReference type="Proteomes" id="UP001254165"/>
    </source>
</evidence>
<protein>
    <submittedName>
        <fullName evidence="5">NadS family protein</fullName>
    </submittedName>
</protein>
<proteinExistence type="predicted"/>
<dbReference type="InterPro" id="IPR047761">
    <property type="entry name" value="NadS-like"/>
</dbReference>
<dbReference type="InterPro" id="IPR001387">
    <property type="entry name" value="Cro/C1-type_HTH"/>
</dbReference>
<accession>A0ABU3NIE4</accession>
<dbReference type="SUPFAM" id="SSF47413">
    <property type="entry name" value="lambda repressor-like DNA-binding domains"/>
    <property type="match status" value="1"/>
</dbReference>
<dbReference type="InterPro" id="IPR010982">
    <property type="entry name" value="Lambda_DNA-bd_dom_sf"/>
</dbReference>
<sequence length="97" mass="11018">MNNDTFTELLSSVQEGADILRGRRPPSREFDITFQDVKAIRERLGLSQRQFAALMGVSIDTLQNWEQNRRKPRGAARTLLLIAAKHPETILDILKTA</sequence>
<evidence type="ECO:0000256" key="1">
    <source>
        <dbReference type="ARBA" id="ARBA00023015"/>
    </source>
</evidence>
<evidence type="ECO:0000259" key="4">
    <source>
        <dbReference type="PROSITE" id="PS50943"/>
    </source>
</evidence>
<gene>
    <name evidence="5" type="primary">nadS</name>
    <name evidence="5" type="ORF">QYE77_00005</name>
</gene>
<feature type="domain" description="HTH cro/C1-type" evidence="4">
    <location>
        <begin position="37"/>
        <end position="72"/>
    </location>
</feature>
<evidence type="ECO:0000256" key="2">
    <source>
        <dbReference type="ARBA" id="ARBA00023125"/>
    </source>
</evidence>
<dbReference type="Proteomes" id="UP001254165">
    <property type="component" value="Unassembled WGS sequence"/>
</dbReference>
<dbReference type="PROSITE" id="PS50943">
    <property type="entry name" value="HTH_CROC1"/>
    <property type="match status" value="1"/>
</dbReference>
<dbReference type="InterPro" id="IPR052359">
    <property type="entry name" value="HTH-type_reg/antitoxin"/>
</dbReference>
<keyword evidence="3" id="KW-0804">Transcription</keyword>
<dbReference type="NCBIfam" id="NF041265">
    <property type="entry name" value="NadS"/>
    <property type="match status" value="1"/>
</dbReference>
<evidence type="ECO:0000313" key="5">
    <source>
        <dbReference type="EMBL" id="MDT8896632.1"/>
    </source>
</evidence>
<evidence type="ECO:0000256" key="3">
    <source>
        <dbReference type="ARBA" id="ARBA00023163"/>
    </source>
</evidence>
<dbReference type="SMART" id="SM00530">
    <property type="entry name" value="HTH_XRE"/>
    <property type="match status" value="1"/>
</dbReference>
<dbReference type="EMBL" id="JAUHMF010000001">
    <property type="protein sequence ID" value="MDT8896632.1"/>
    <property type="molecule type" value="Genomic_DNA"/>
</dbReference>
<dbReference type="CDD" id="cd00093">
    <property type="entry name" value="HTH_XRE"/>
    <property type="match status" value="1"/>
</dbReference>
<name>A0ABU3NIE4_9CHLR</name>
<comment type="caution">
    <text evidence="5">The sequence shown here is derived from an EMBL/GenBank/DDBJ whole genome shotgun (WGS) entry which is preliminary data.</text>
</comment>